<accession>A0A3P7LAG5</accession>
<dbReference type="GO" id="GO:0046872">
    <property type="term" value="F:metal ion binding"/>
    <property type="evidence" value="ECO:0007669"/>
    <property type="project" value="UniProtKB-KW"/>
</dbReference>
<evidence type="ECO:0000313" key="8">
    <source>
        <dbReference type="EMBL" id="VDN14165.1"/>
    </source>
</evidence>
<sequence>MLLHALTMSCANEFINLERLETIGDSFLKFVSTVYPFLAYPNAHEGLLSHIRSRIVCNSNLFTLGRLKNLPDRMVGAKFEPHENWVPPGYIVPYDCRLRNPRKPKAAPAKAIELQSDSESEDKPILISTFDPNSPDVLQTLNSGPMQCFVTIQQSIPDKSIADCVEALIGCYLTERGERSALKLMRWFGIDCLPDKVHSLGAYTSADCELPPQTTDVECYQRLEFLGDAVLDYLITRFLFEDSHNHSPGVLTDLRSALVNNNIFAALAVRIGLHRFLRASSPSLFHTIDAFVRFQKEVANDDLDFITSQDAGADAAVNAEVGSGPFVPGARPLDEVEIPKALGDIFESLAGAVFIDSDLCLNTVWRVFYPLIKERVGMFAYIFHYSPS</sequence>
<comment type="cofactor">
    <cofactor evidence="1">
        <name>Mn(2+)</name>
        <dbReference type="ChEBI" id="CHEBI:29035"/>
    </cofactor>
</comment>
<keyword evidence="9" id="KW-1185">Reference proteome</keyword>
<dbReference type="GO" id="GO:0031054">
    <property type="term" value="P:pre-miRNA processing"/>
    <property type="evidence" value="ECO:0007669"/>
    <property type="project" value="TreeGrafter"/>
</dbReference>
<dbReference type="InterPro" id="IPR000999">
    <property type="entry name" value="RNase_III_dom"/>
</dbReference>
<dbReference type="GO" id="GO:0004530">
    <property type="term" value="F:deoxyribonuclease I activity"/>
    <property type="evidence" value="ECO:0007669"/>
    <property type="project" value="TreeGrafter"/>
</dbReference>
<dbReference type="CDD" id="cd00593">
    <property type="entry name" value="RIBOc"/>
    <property type="match status" value="2"/>
</dbReference>
<dbReference type="PANTHER" id="PTHR14950:SF37">
    <property type="entry name" value="ENDORIBONUCLEASE DICER"/>
    <property type="match status" value="1"/>
</dbReference>
<proteinExistence type="predicted"/>
<dbReference type="InterPro" id="IPR036389">
    <property type="entry name" value="RNase_III_sf"/>
</dbReference>
<dbReference type="SMART" id="SM00535">
    <property type="entry name" value="RIBOc"/>
    <property type="match status" value="2"/>
</dbReference>
<evidence type="ECO:0000256" key="6">
    <source>
        <dbReference type="ARBA" id="ARBA00022884"/>
    </source>
</evidence>
<evidence type="ECO:0000256" key="3">
    <source>
        <dbReference type="ARBA" id="ARBA00022723"/>
    </source>
</evidence>
<evidence type="ECO:0000256" key="1">
    <source>
        <dbReference type="ARBA" id="ARBA00001936"/>
    </source>
</evidence>
<dbReference type="Gene3D" id="1.10.1520.10">
    <property type="entry name" value="Ribonuclease III domain"/>
    <property type="match status" value="2"/>
</dbReference>
<gene>
    <name evidence="8" type="ORF">DILT_LOCUS9996</name>
</gene>
<dbReference type="AlphaFoldDB" id="A0A3P7LAG5"/>
<feature type="domain" description="RNase III" evidence="7">
    <location>
        <begin position="1"/>
        <end position="177"/>
    </location>
</feature>
<keyword evidence="4" id="KW-0378">Hydrolase</keyword>
<feature type="domain" description="RNase III" evidence="7">
    <location>
        <begin position="220"/>
        <end position="358"/>
    </location>
</feature>
<dbReference type="GO" id="GO:0030422">
    <property type="term" value="P:siRNA processing"/>
    <property type="evidence" value="ECO:0007669"/>
    <property type="project" value="TreeGrafter"/>
</dbReference>
<dbReference type="PROSITE" id="PS00517">
    <property type="entry name" value="RNASE_3_1"/>
    <property type="match status" value="1"/>
</dbReference>
<keyword evidence="3" id="KW-0479">Metal-binding</keyword>
<evidence type="ECO:0000313" key="9">
    <source>
        <dbReference type="Proteomes" id="UP000281553"/>
    </source>
</evidence>
<name>A0A3P7LAG5_DIBLA</name>
<dbReference type="Proteomes" id="UP000281553">
    <property type="component" value="Unassembled WGS sequence"/>
</dbReference>
<evidence type="ECO:0000256" key="5">
    <source>
        <dbReference type="ARBA" id="ARBA00022842"/>
    </source>
</evidence>
<comment type="cofactor">
    <cofactor evidence="2">
        <name>Mg(2+)</name>
        <dbReference type="ChEBI" id="CHEBI:18420"/>
    </cofactor>
</comment>
<dbReference type="GO" id="GO:0006309">
    <property type="term" value="P:apoptotic DNA fragmentation"/>
    <property type="evidence" value="ECO:0007669"/>
    <property type="project" value="TreeGrafter"/>
</dbReference>
<keyword evidence="6" id="KW-0694">RNA-binding</keyword>
<dbReference type="EMBL" id="UYRU01058450">
    <property type="protein sequence ID" value="VDN14165.1"/>
    <property type="molecule type" value="Genomic_DNA"/>
</dbReference>
<dbReference type="GO" id="GO:0005737">
    <property type="term" value="C:cytoplasm"/>
    <property type="evidence" value="ECO:0007669"/>
    <property type="project" value="TreeGrafter"/>
</dbReference>
<dbReference type="GO" id="GO:0005634">
    <property type="term" value="C:nucleus"/>
    <property type="evidence" value="ECO:0007669"/>
    <property type="project" value="TreeGrafter"/>
</dbReference>
<protein>
    <recommendedName>
        <fullName evidence="7">RNase III domain-containing protein</fullName>
    </recommendedName>
</protein>
<dbReference type="GO" id="GO:0070578">
    <property type="term" value="C:RISC-loading complex"/>
    <property type="evidence" value="ECO:0007669"/>
    <property type="project" value="TreeGrafter"/>
</dbReference>
<dbReference type="OrthoDB" id="2392202at2759"/>
<evidence type="ECO:0000259" key="7">
    <source>
        <dbReference type="PROSITE" id="PS50142"/>
    </source>
</evidence>
<reference evidence="8 9" key="1">
    <citation type="submission" date="2018-11" db="EMBL/GenBank/DDBJ databases">
        <authorList>
            <consortium name="Pathogen Informatics"/>
        </authorList>
    </citation>
    <scope>NUCLEOTIDE SEQUENCE [LARGE SCALE GENOMIC DNA]</scope>
</reference>
<dbReference type="PROSITE" id="PS50142">
    <property type="entry name" value="RNASE_3_2"/>
    <property type="match status" value="2"/>
</dbReference>
<dbReference type="FunFam" id="1.10.1520.10:FF:000004">
    <property type="entry name" value="Endoribonuclease dicer-like 1"/>
    <property type="match status" value="1"/>
</dbReference>
<organism evidence="8 9">
    <name type="scientific">Dibothriocephalus latus</name>
    <name type="common">Fish tapeworm</name>
    <name type="synonym">Diphyllobothrium latum</name>
    <dbReference type="NCBI Taxonomy" id="60516"/>
    <lineage>
        <taxon>Eukaryota</taxon>
        <taxon>Metazoa</taxon>
        <taxon>Spiralia</taxon>
        <taxon>Lophotrochozoa</taxon>
        <taxon>Platyhelminthes</taxon>
        <taxon>Cestoda</taxon>
        <taxon>Eucestoda</taxon>
        <taxon>Diphyllobothriidea</taxon>
        <taxon>Diphyllobothriidae</taxon>
        <taxon>Dibothriocephalus</taxon>
    </lineage>
</organism>
<dbReference type="SUPFAM" id="SSF69065">
    <property type="entry name" value="RNase III domain-like"/>
    <property type="match status" value="2"/>
</dbReference>
<evidence type="ECO:0000256" key="4">
    <source>
        <dbReference type="ARBA" id="ARBA00022801"/>
    </source>
</evidence>
<dbReference type="GO" id="GO:0003723">
    <property type="term" value="F:RNA binding"/>
    <property type="evidence" value="ECO:0007669"/>
    <property type="project" value="UniProtKB-KW"/>
</dbReference>
<evidence type="ECO:0000256" key="2">
    <source>
        <dbReference type="ARBA" id="ARBA00001946"/>
    </source>
</evidence>
<dbReference type="PANTHER" id="PTHR14950">
    <property type="entry name" value="DICER-RELATED"/>
    <property type="match status" value="1"/>
</dbReference>
<dbReference type="Pfam" id="PF00636">
    <property type="entry name" value="Ribonuclease_3"/>
    <property type="match status" value="2"/>
</dbReference>
<dbReference type="GO" id="GO:0004525">
    <property type="term" value="F:ribonuclease III activity"/>
    <property type="evidence" value="ECO:0007669"/>
    <property type="project" value="InterPro"/>
</dbReference>
<keyword evidence="5" id="KW-0460">Magnesium</keyword>